<dbReference type="InterPro" id="IPR026960">
    <property type="entry name" value="RVT-Znf"/>
</dbReference>
<evidence type="ECO:0000313" key="4">
    <source>
        <dbReference type="Proteomes" id="UP001151760"/>
    </source>
</evidence>
<accession>A0ABQ5GHD2</accession>
<dbReference type="GO" id="GO:0003964">
    <property type="term" value="F:RNA-directed DNA polymerase activity"/>
    <property type="evidence" value="ECO:0007669"/>
    <property type="project" value="UniProtKB-KW"/>
</dbReference>
<organism evidence="3 4">
    <name type="scientific">Tanacetum coccineum</name>
    <dbReference type="NCBI Taxonomy" id="301880"/>
    <lineage>
        <taxon>Eukaryota</taxon>
        <taxon>Viridiplantae</taxon>
        <taxon>Streptophyta</taxon>
        <taxon>Embryophyta</taxon>
        <taxon>Tracheophyta</taxon>
        <taxon>Spermatophyta</taxon>
        <taxon>Magnoliopsida</taxon>
        <taxon>eudicotyledons</taxon>
        <taxon>Gunneridae</taxon>
        <taxon>Pentapetalae</taxon>
        <taxon>asterids</taxon>
        <taxon>campanulids</taxon>
        <taxon>Asterales</taxon>
        <taxon>Asteraceae</taxon>
        <taxon>Asteroideae</taxon>
        <taxon>Anthemideae</taxon>
        <taxon>Anthemidinae</taxon>
        <taxon>Tanacetum</taxon>
    </lineage>
</organism>
<dbReference type="Pfam" id="PF13966">
    <property type="entry name" value="zf-RVT"/>
    <property type="match status" value="1"/>
</dbReference>
<dbReference type="SUPFAM" id="SSF56219">
    <property type="entry name" value="DNase I-like"/>
    <property type="match status" value="1"/>
</dbReference>
<evidence type="ECO:0000256" key="1">
    <source>
        <dbReference type="SAM" id="MobiDB-lite"/>
    </source>
</evidence>
<sequence length="1028" mass="117004">MKTKRKLLIQYDDKLSTSVSCKKQNIKGNIVNLASADAGCKAKAIVGGSTNSDTEGQQQVLRANVLQRLTQLDATCNSDTGDCQSSGYTHKFLLTLSDMLFQVLRKTARKGYNLANYKIRELVGECHEIWVPDKLVAKAVDDNSTNKNDTDDEEDLYDDGCNEEFSINDDSDETSHCADNHQNHNSRCLKDLGGKCRLWNRLHLLIRNFGDLTIVLGDFNEVRSEYERLGTIFCKKGADMFNKFINNSELVDLPMEGRKFTRINKFGTKMSKLDRIFVSHHFVSLWPDAILTALPRELSDHCLLVLKTHSGDYGPIPFKFFNSWLLDENFPAIVSNSWSSPLDTTCKNDLLLSDLKNKLNGLDLKAKTTGLETNDIENCISYLYKIDILEHNKSLVLRQKAKIKWEIEGDENSQFFHGLINNKFLKSRINGIFIKGVWVSDPPLVIPHIFNYHKSKFEDTSVNCPSFRSNQFKILSLHEISFLDATIASKEIKDAVWDCGGSKAPRPDGFTFKFIKHYWETIGENFIDMVKKFKLDGFIPRGCNSSFITLVPKIQDPLHISDFRPISLIGCQYKVIAKILANRLQRVVHSVVSEVQTAYIKDRQIIDGPLMVNEVISWAFKKKERLFLLKVDFEKAFDSLDWKFLDIIMNLIGFSSKWRMWINGCLKSAYGSVIVNGSPTKEFKIQKGFRQGDPLSPFLFIIAVETLHIALKEAKSKHIFEGVKVGSNKVDISHLQFRDDTLILGKWSIDNAKNLCRILRCFNLASGLKVNFSKSKLFGVGVSTSEICALEVGIREENYVMGMKKNQLDGLLYLLCDFDPSDVEDSWACSLNSNNTYTVSSMRKMIEGNLLPFQEEKIHWNRYLQIKVNILSWCLRLNRLPTYCNLDHRGIALHTTRCPLCNEDLETSQHIIVDCPIAVVLWNRISRCVHGGGEGETQKMLQSCKVHLTHAAVQSCGGVGGINQEPDRNNTASRADDNRIHQDIQSGRIVLRVEPEYPDYNRQLYKDDHFMENTRAKRAGYPRAKAKK</sequence>
<dbReference type="EMBL" id="BQNB010018426">
    <property type="protein sequence ID" value="GJT74272.1"/>
    <property type="molecule type" value="Genomic_DNA"/>
</dbReference>
<protein>
    <submittedName>
        <fullName evidence="3">RNA-directed DNA polymerase, eukaryota, reverse transcriptase zinc-binding domain protein</fullName>
    </submittedName>
</protein>
<name>A0ABQ5GHD2_9ASTR</name>
<dbReference type="SUPFAM" id="SSF56672">
    <property type="entry name" value="DNA/RNA polymerases"/>
    <property type="match status" value="1"/>
</dbReference>
<keyword evidence="3" id="KW-0695">RNA-directed DNA polymerase</keyword>
<feature type="region of interest" description="Disordered" evidence="1">
    <location>
        <begin position="959"/>
        <end position="980"/>
    </location>
</feature>
<gene>
    <name evidence="3" type="ORF">Tco_1040997</name>
</gene>
<dbReference type="Proteomes" id="UP001151760">
    <property type="component" value="Unassembled WGS sequence"/>
</dbReference>
<comment type="caution">
    <text evidence="3">The sequence shown here is derived from an EMBL/GenBank/DDBJ whole genome shotgun (WGS) entry which is preliminary data.</text>
</comment>
<dbReference type="InterPro" id="IPR043502">
    <property type="entry name" value="DNA/RNA_pol_sf"/>
</dbReference>
<reference evidence="3" key="2">
    <citation type="submission" date="2022-01" db="EMBL/GenBank/DDBJ databases">
        <authorList>
            <person name="Yamashiro T."/>
            <person name="Shiraishi A."/>
            <person name="Satake H."/>
            <person name="Nakayama K."/>
        </authorList>
    </citation>
    <scope>NUCLEOTIDE SEQUENCE</scope>
</reference>
<keyword evidence="3" id="KW-0548">Nucleotidyltransferase</keyword>
<proteinExistence type="predicted"/>
<dbReference type="PROSITE" id="PS50878">
    <property type="entry name" value="RT_POL"/>
    <property type="match status" value="1"/>
</dbReference>
<evidence type="ECO:0000259" key="2">
    <source>
        <dbReference type="PROSITE" id="PS50878"/>
    </source>
</evidence>
<dbReference type="Pfam" id="PF00078">
    <property type="entry name" value="RVT_1"/>
    <property type="match status" value="1"/>
</dbReference>
<dbReference type="PANTHER" id="PTHR31635:SF196">
    <property type="entry name" value="REVERSE TRANSCRIPTASE DOMAIN-CONTAINING PROTEIN-RELATED"/>
    <property type="match status" value="1"/>
</dbReference>
<dbReference type="CDD" id="cd01650">
    <property type="entry name" value="RT_nLTR_like"/>
    <property type="match status" value="1"/>
</dbReference>
<keyword evidence="4" id="KW-1185">Reference proteome</keyword>
<evidence type="ECO:0000313" key="3">
    <source>
        <dbReference type="EMBL" id="GJT74272.1"/>
    </source>
</evidence>
<dbReference type="InterPro" id="IPR000477">
    <property type="entry name" value="RT_dom"/>
</dbReference>
<reference evidence="3" key="1">
    <citation type="journal article" date="2022" name="Int. J. Mol. Sci.">
        <title>Draft Genome of Tanacetum Coccineum: Genomic Comparison of Closely Related Tanacetum-Family Plants.</title>
        <authorList>
            <person name="Yamashiro T."/>
            <person name="Shiraishi A."/>
            <person name="Nakayama K."/>
            <person name="Satake H."/>
        </authorList>
    </citation>
    <scope>NUCLEOTIDE SEQUENCE</scope>
</reference>
<feature type="domain" description="Reverse transcriptase" evidence="2">
    <location>
        <begin position="532"/>
        <end position="805"/>
    </location>
</feature>
<keyword evidence="3" id="KW-0808">Transferase</keyword>
<dbReference type="InterPro" id="IPR036691">
    <property type="entry name" value="Endo/exonu/phosph_ase_sf"/>
</dbReference>
<dbReference type="PANTHER" id="PTHR31635">
    <property type="entry name" value="REVERSE TRANSCRIPTASE DOMAIN-CONTAINING PROTEIN-RELATED"/>
    <property type="match status" value="1"/>
</dbReference>
<dbReference type="Gene3D" id="3.60.10.10">
    <property type="entry name" value="Endonuclease/exonuclease/phosphatase"/>
    <property type="match status" value="1"/>
</dbReference>